<evidence type="ECO:0000256" key="5">
    <source>
        <dbReference type="ARBA" id="ARBA00022741"/>
    </source>
</evidence>
<dbReference type="InterPro" id="IPR050482">
    <property type="entry name" value="Sensor_HK_TwoCompSys"/>
</dbReference>
<keyword evidence="7" id="KW-0067">ATP-binding</keyword>
<dbReference type="GO" id="GO:0016020">
    <property type="term" value="C:membrane"/>
    <property type="evidence" value="ECO:0007669"/>
    <property type="project" value="InterPro"/>
</dbReference>
<evidence type="ECO:0000256" key="6">
    <source>
        <dbReference type="ARBA" id="ARBA00022777"/>
    </source>
</evidence>
<keyword evidence="3" id="KW-0597">Phosphoprotein</keyword>
<feature type="transmembrane region" description="Helical" evidence="10">
    <location>
        <begin position="70"/>
        <end position="87"/>
    </location>
</feature>
<dbReference type="EC" id="2.7.13.3" evidence="2"/>
<keyword evidence="10" id="KW-1133">Transmembrane helix</keyword>
<dbReference type="CDD" id="cd16917">
    <property type="entry name" value="HATPase_UhpB-NarQ-NarX-like"/>
    <property type="match status" value="1"/>
</dbReference>
<reference evidence="12" key="1">
    <citation type="journal article" date="2014" name="Int. J. Syst. Evol. Microbiol.">
        <title>Complete genome sequence of Corynebacterium casei LMG S-19264T (=DSM 44701T), isolated from a smear-ripened cheese.</title>
        <authorList>
            <consortium name="US DOE Joint Genome Institute (JGI-PGF)"/>
            <person name="Walter F."/>
            <person name="Albersmeier A."/>
            <person name="Kalinowski J."/>
            <person name="Ruckert C."/>
        </authorList>
    </citation>
    <scope>NUCLEOTIDE SEQUENCE</scope>
    <source>
        <strain evidence="12">JCM 4386</strain>
    </source>
</reference>
<evidence type="ECO:0000256" key="1">
    <source>
        <dbReference type="ARBA" id="ARBA00000085"/>
    </source>
</evidence>
<dbReference type="Gene3D" id="3.30.565.10">
    <property type="entry name" value="Histidine kinase-like ATPase, C-terminal domain"/>
    <property type="match status" value="1"/>
</dbReference>
<evidence type="ECO:0000256" key="4">
    <source>
        <dbReference type="ARBA" id="ARBA00022679"/>
    </source>
</evidence>
<gene>
    <name evidence="12" type="ORF">GCM10010269_57460</name>
</gene>
<keyword evidence="6" id="KW-0418">Kinase</keyword>
<sequence>MADDFRRQPSARGGNYGERVSALSRAFRALPWRRRRLVPTFGSSGVLEIAAAVLLASAETWLEAMSDDDGQRWLVLLPPAVALIFLLRRRAPAVALIAAAALCSGLGVGSVLLFVVSWSAGQRIRSAARAAAAFLGAFVVYAALNLWLWWPQPVAEYLIFVCLAFSVIAVLPGIGNHYWTRRFAVYRAVEDHRARLLKEAQTLSDQVRMRERQRIARDMHDSLGHQLALVALHTGALEVDQQLTESQREAVMVLRQASTAAMQELRAVVAILNDGASDRDRPEIKGVAGIESLVLAAAANGGQVRLSRSGPCRPLAPAADHAAYRVAQEGLTNAYKHAPGAPITVSLRYEPDSLVVEVANEARARRTGGRRAVVSGGQGLSRLRERALLVGGMLYAGPTGSGGFRIAGMFPYAPGRSPKPLAVGREAERPAPPGAADSQENR</sequence>
<name>A0A918L6G5_9ACTN</name>
<feature type="transmembrane region" description="Helical" evidence="10">
    <location>
        <begin position="94"/>
        <end position="118"/>
    </location>
</feature>
<dbReference type="PANTHER" id="PTHR24421">
    <property type="entry name" value="NITRATE/NITRITE SENSOR PROTEIN NARX-RELATED"/>
    <property type="match status" value="1"/>
</dbReference>
<evidence type="ECO:0000256" key="9">
    <source>
        <dbReference type="SAM" id="MobiDB-lite"/>
    </source>
</evidence>
<dbReference type="InterPro" id="IPR011712">
    <property type="entry name" value="Sig_transdc_His_kin_sub3_dim/P"/>
</dbReference>
<feature type="region of interest" description="Disordered" evidence="9">
    <location>
        <begin position="417"/>
        <end position="442"/>
    </location>
</feature>
<keyword evidence="10" id="KW-0812">Transmembrane</keyword>
<protein>
    <recommendedName>
        <fullName evidence="2">histidine kinase</fullName>
        <ecNumber evidence="2">2.7.13.3</ecNumber>
    </recommendedName>
</protein>
<dbReference type="InterPro" id="IPR036890">
    <property type="entry name" value="HATPase_C_sf"/>
</dbReference>
<evidence type="ECO:0000256" key="2">
    <source>
        <dbReference type="ARBA" id="ARBA00012438"/>
    </source>
</evidence>
<keyword evidence="5" id="KW-0547">Nucleotide-binding</keyword>
<keyword evidence="8" id="KW-0902">Two-component regulatory system</keyword>
<keyword evidence="13" id="KW-1185">Reference proteome</keyword>
<organism evidence="12 13">
    <name type="scientific">Streptomyces humidus</name>
    <dbReference type="NCBI Taxonomy" id="52259"/>
    <lineage>
        <taxon>Bacteria</taxon>
        <taxon>Bacillati</taxon>
        <taxon>Actinomycetota</taxon>
        <taxon>Actinomycetes</taxon>
        <taxon>Kitasatosporales</taxon>
        <taxon>Streptomycetaceae</taxon>
        <taxon>Streptomyces</taxon>
    </lineage>
</organism>
<evidence type="ECO:0000256" key="3">
    <source>
        <dbReference type="ARBA" id="ARBA00022553"/>
    </source>
</evidence>
<comment type="caution">
    <text evidence="12">The sequence shown here is derived from an EMBL/GenBank/DDBJ whole genome shotgun (WGS) entry which is preliminary data.</text>
</comment>
<dbReference type="SUPFAM" id="SSF55874">
    <property type="entry name" value="ATPase domain of HSP90 chaperone/DNA topoisomerase II/histidine kinase"/>
    <property type="match status" value="1"/>
</dbReference>
<feature type="transmembrane region" description="Helical" evidence="10">
    <location>
        <begin position="157"/>
        <end position="179"/>
    </location>
</feature>
<dbReference type="Pfam" id="PF07730">
    <property type="entry name" value="HisKA_3"/>
    <property type="match status" value="1"/>
</dbReference>
<proteinExistence type="predicted"/>
<feature type="transmembrane region" description="Helical" evidence="10">
    <location>
        <begin position="37"/>
        <end position="58"/>
    </location>
</feature>
<evidence type="ECO:0000313" key="12">
    <source>
        <dbReference type="EMBL" id="GGS10781.1"/>
    </source>
</evidence>
<dbReference type="AlphaFoldDB" id="A0A918L6G5"/>
<evidence type="ECO:0000256" key="10">
    <source>
        <dbReference type="SAM" id="Phobius"/>
    </source>
</evidence>
<evidence type="ECO:0000259" key="11">
    <source>
        <dbReference type="Pfam" id="PF07730"/>
    </source>
</evidence>
<dbReference type="Proteomes" id="UP000606194">
    <property type="component" value="Unassembled WGS sequence"/>
</dbReference>
<keyword evidence="4" id="KW-0808">Transferase</keyword>
<accession>A0A918L6G5</accession>
<feature type="domain" description="Signal transduction histidine kinase subgroup 3 dimerisation and phosphoacceptor" evidence="11">
    <location>
        <begin position="211"/>
        <end position="273"/>
    </location>
</feature>
<dbReference type="GO" id="GO:0046983">
    <property type="term" value="F:protein dimerization activity"/>
    <property type="evidence" value="ECO:0007669"/>
    <property type="project" value="InterPro"/>
</dbReference>
<dbReference type="EMBL" id="BMTL01000026">
    <property type="protein sequence ID" value="GGS10781.1"/>
    <property type="molecule type" value="Genomic_DNA"/>
</dbReference>
<keyword evidence="10" id="KW-0472">Membrane</keyword>
<comment type="catalytic activity">
    <reaction evidence="1">
        <text>ATP + protein L-histidine = ADP + protein N-phospho-L-histidine.</text>
        <dbReference type="EC" id="2.7.13.3"/>
    </reaction>
</comment>
<dbReference type="GO" id="GO:0000155">
    <property type="term" value="F:phosphorelay sensor kinase activity"/>
    <property type="evidence" value="ECO:0007669"/>
    <property type="project" value="InterPro"/>
</dbReference>
<feature type="transmembrane region" description="Helical" evidence="10">
    <location>
        <begin position="130"/>
        <end position="150"/>
    </location>
</feature>
<evidence type="ECO:0000313" key="13">
    <source>
        <dbReference type="Proteomes" id="UP000606194"/>
    </source>
</evidence>
<evidence type="ECO:0000256" key="7">
    <source>
        <dbReference type="ARBA" id="ARBA00022840"/>
    </source>
</evidence>
<reference evidence="12" key="2">
    <citation type="submission" date="2020-09" db="EMBL/GenBank/DDBJ databases">
        <authorList>
            <person name="Sun Q."/>
            <person name="Ohkuma M."/>
        </authorList>
    </citation>
    <scope>NUCLEOTIDE SEQUENCE</scope>
    <source>
        <strain evidence="12">JCM 4386</strain>
    </source>
</reference>
<evidence type="ECO:0000256" key="8">
    <source>
        <dbReference type="ARBA" id="ARBA00023012"/>
    </source>
</evidence>
<dbReference type="PANTHER" id="PTHR24421:SF10">
    <property type="entry name" value="NITRATE_NITRITE SENSOR PROTEIN NARQ"/>
    <property type="match status" value="1"/>
</dbReference>
<dbReference type="Gene3D" id="1.20.5.1930">
    <property type="match status" value="1"/>
</dbReference>
<dbReference type="GO" id="GO:0005524">
    <property type="term" value="F:ATP binding"/>
    <property type="evidence" value="ECO:0007669"/>
    <property type="project" value="UniProtKB-KW"/>
</dbReference>